<dbReference type="InterPro" id="IPR011990">
    <property type="entry name" value="TPR-like_helical_dom_sf"/>
</dbReference>
<gene>
    <name evidence="1" type="ORF">g.101459</name>
</gene>
<dbReference type="SUPFAM" id="SSF48452">
    <property type="entry name" value="TPR-like"/>
    <property type="match status" value="1"/>
</dbReference>
<evidence type="ECO:0000313" key="1">
    <source>
        <dbReference type="EMBL" id="JAT70637.1"/>
    </source>
</evidence>
<dbReference type="Gene3D" id="1.25.40.10">
    <property type="entry name" value="Tetratricopeptide repeat domain"/>
    <property type="match status" value="1"/>
</dbReference>
<dbReference type="AlphaFoldDB" id="A0A1D1ZUT3"/>
<feature type="non-terminal residue" evidence="1">
    <location>
        <position position="1"/>
    </location>
</feature>
<sequence length="173" mass="18856">FVSPGHRRAMQGGMVRHGAFHGIGMGSRRPPVPCRGRRLVPHALSRPDTAAAAIAQGIELCREKKYDAAQGLFEAALELPGTGTKRFRNKPPQISNSERIAALYNIACCQGQLGNIQNGMIALAGALESGYAEFDQMRNDPDLAPLRESPKFEGLLQRFGGAQPKGFLERFKR</sequence>
<accession>A0A1D1ZUT3</accession>
<organism evidence="1">
    <name type="scientific">Auxenochlorella protothecoides</name>
    <name type="common">Green microalga</name>
    <name type="synonym">Chlorella protothecoides</name>
    <dbReference type="NCBI Taxonomy" id="3075"/>
    <lineage>
        <taxon>Eukaryota</taxon>
        <taxon>Viridiplantae</taxon>
        <taxon>Chlorophyta</taxon>
        <taxon>core chlorophytes</taxon>
        <taxon>Trebouxiophyceae</taxon>
        <taxon>Chlorellales</taxon>
        <taxon>Chlorellaceae</taxon>
        <taxon>Auxenochlorella</taxon>
    </lineage>
</organism>
<dbReference type="NCBIfam" id="NF047558">
    <property type="entry name" value="TPR_END_plus"/>
    <property type="match status" value="1"/>
</dbReference>
<dbReference type="EMBL" id="GDKF01007985">
    <property type="protein sequence ID" value="JAT70637.1"/>
    <property type="molecule type" value="Transcribed_RNA"/>
</dbReference>
<reference evidence="1" key="1">
    <citation type="submission" date="2015-08" db="EMBL/GenBank/DDBJ databases">
        <authorList>
            <person name="Babu N.S."/>
            <person name="Beckwith C.J."/>
            <person name="Beseler K.G."/>
            <person name="Brison A."/>
            <person name="Carone J.V."/>
            <person name="Caskin T.P."/>
            <person name="Diamond M."/>
            <person name="Durham M.E."/>
            <person name="Foxe J.M."/>
            <person name="Go M."/>
            <person name="Henderson B.A."/>
            <person name="Jones I.B."/>
            <person name="McGettigan J.A."/>
            <person name="Micheletti S.J."/>
            <person name="Nasrallah M.E."/>
            <person name="Ortiz D."/>
            <person name="Piller C.R."/>
            <person name="Privatt S.R."/>
            <person name="Schneider S.L."/>
            <person name="Sharp S."/>
            <person name="Smith T.C."/>
            <person name="Stanton J.D."/>
            <person name="Ullery H.E."/>
            <person name="Wilson R.J."/>
            <person name="Serrano M.G."/>
            <person name="Buck G."/>
            <person name="Lee V."/>
            <person name="Wang Y."/>
            <person name="Carvalho R."/>
            <person name="Voegtly L."/>
            <person name="Shi R."/>
            <person name="Duckworth R."/>
            <person name="Johnson A."/>
            <person name="Loviza R."/>
            <person name="Walstead R."/>
            <person name="Shah Z."/>
            <person name="Kiflezghi M."/>
            <person name="Wade K."/>
            <person name="Ball S.L."/>
            <person name="Bradley K.W."/>
            <person name="Asai D.J."/>
            <person name="Bowman C.A."/>
            <person name="Russell D.A."/>
            <person name="Pope W.H."/>
            <person name="Jacobs-Sera D."/>
            <person name="Hendrix R.W."/>
            <person name="Hatfull G.F."/>
        </authorList>
    </citation>
    <scope>NUCLEOTIDE SEQUENCE</scope>
</reference>
<name>A0A1D1ZUT3_AUXPR</name>
<protein>
    <submittedName>
        <fullName evidence="1">Uncharacterized protein</fullName>
    </submittedName>
</protein>
<proteinExistence type="predicted"/>